<dbReference type="Gene3D" id="1.20.900.10">
    <property type="entry name" value="Dbl homology (DH) domain"/>
    <property type="match status" value="1"/>
</dbReference>
<dbReference type="Pfam" id="PF00621">
    <property type="entry name" value="RhoGEF"/>
    <property type="match status" value="1"/>
</dbReference>
<dbReference type="InterPro" id="IPR000219">
    <property type="entry name" value="DH_dom"/>
</dbReference>
<feature type="domain" description="DH" evidence="1">
    <location>
        <begin position="1"/>
        <end position="51"/>
    </location>
</feature>
<dbReference type="PANTHER" id="PTHR12845:SF5">
    <property type="entry name" value="EPHEXIN, ISOFORM D"/>
    <property type="match status" value="1"/>
</dbReference>
<dbReference type="EMBL" id="JTDY01007905">
    <property type="protein sequence ID" value="KOB64864.1"/>
    <property type="molecule type" value="Genomic_DNA"/>
</dbReference>
<evidence type="ECO:0000313" key="2">
    <source>
        <dbReference type="EMBL" id="KOB64864.1"/>
    </source>
</evidence>
<name>A0A0L7KPG8_OPEBR</name>
<reference evidence="2 3" key="1">
    <citation type="journal article" date="2015" name="Genome Biol. Evol.">
        <title>The genome of winter moth (Operophtera brumata) provides a genomic perspective on sexual dimorphism and phenology.</title>
        <authorList>
            <person name="Derks M.F."/>
            <person name="Smit S."/>
            <person name="Salis L."/>
            <person name="Schijlen E."/>
            <person name="Bossers A."/>
            <person name="Mateman C."/>
            <person name="Pijl A.S."/>
            <person name="de Ridder D."/>
            <person name="Groenen M.A."/>
            <person name="Visser M.E."/>
            <person name="Megens H.J."/>
        </authorList>
    </citation>
    <scope>NUCLEOTIDE SEQUENCE [LARGE SCALE GENOMIC DNA]</scope>
    <source>
        <strain evidence="2">WM2013NL</strain>
        <tissue evidence="2">Head and thorax</tissue>
    </source>
</reference>
<proteinExistence type="predicted"/>
<dbReference type="InterPro" id="IPR047270">
    <property type="entry name" value="PH_ephexin"/>
</dbReference>
<dbReference type="SUPFAM" id="SSF50729">
    <property type="entry name" value="PH domain-like"/>
    <property type="match status" value="1"/>
</dbReference>
<evidence type="ECO:0000259" key="1">
    <source>
        <dbReference type="PROSITE" id="PS50010"/>
    </source>
</evidence>
<dbReference type="GO" id="GO:0005085">
    <property type="term" value="F:guanyl-nucleotide exchange factor activity"/>
    <property type="evidence" value="ECO:0007669"/>
    <property type="project" value="InterPro"/>
</dbReference>
<evidence type="ECO:0000313" key="3">
    <source>
        <dbReference type="Proteomes" id="UP000037510"/>
    </source>
</evidence>
<dbReference type="SUPFAM" id="SSF48065">
    <property type="entry name" value="DBL homology domain (DH-domain)"/>
    <property type="match status" value="1"/>
</dbReference>
<dbReference type="PANTHER" id="PTHR12845">
    <property type="entry name" value="GUANINE NUCLEOTIDE EXCHANGE FACTOR"/>
    <property type="match status" value="1"/>
</dbReference>
<dbReference type="InterPro" id="IPR035899">
    <property type="entry name" value="DBL_dom_sf"/>
</dbReference>
<gene>
    <name evidence="2" type="ORF">OBRU01_23535</name>
</gene>
<dbReference type="CDD" id="cd01221">
    <property type="entry name" value="PH_ephexin"/>
    <property type="match status" value="1"/>
</dbReference>
<keyword evidence="3" id="KW-1185">Reference proteome</keyword>
<organism evidence="2 3">
    <name type="scientific">Operophtera brumata</name>
    <name type="common">Winter moth</name>
    <name type="synonym">Phalaena brumata</name>
    <dbReference type="NCBI Taxonomy" id="104452"/>
    <lineage>
        <taxon>Eukaryota</taxon>
        <taxon>Metazoa</taxon>
        <taxon>Ecdysozoa</taxon>
        <taxon>Arthropoda</taxon>
        <taxon>Hexapoda</taxon>
        <taxon>Insecta</taxon>
        <taxon>Pterygota</taxon>
        <taxon>Neoptera</taxon>
        <taxon>Endopterygota</taxon>
        <taxon>Lepidoptera</taxon>
        <taxon>Glossata</taxon>
        <taxon>Ditrysia</taxon>
        <taxon>Geometroidea</taxon>
        <taxon>Geometridae</taxon>
        <taxon>Larentiinae</taxon>
        <taxon>Operophtera</taxon>
    </lineage>
</organism>
<comment type="caution">
    <text evidence="2">The sequence shown here is derived from an EMBL/GenBank/DDBJ whole genome shotgun (WGS) entry which is preliminary data.</text>
</comment>
<accession>A0A0L7KPG8</accession>
<sequence length="138" mass="15794">MENHPACQSLSLHSFLMLPMQRVTRLPLLLDAVLRHLPVRWLVRSGEMTQLIWKTDEMKLTFGKKFHKLPLYLFLFNDLLVITKKKSEEQYVAIDHCPRSLLEVSSSEGGAANAKHALLLTLLENHDGRTVEMVTTSN</sequence>
<dbReference type="AlphaFoldDB" id="A0A0L7KPG8"/>
<dbReference type="PROSITE" id="PS50010">
    <property type="entry name" value="DH_2"/>
    <property type="match status" value="1"/>
</dbReference>
<dbReference type="InterPro" id="IPR047271">
    <property type="entry name" value="Ephexin-like"/>
</dbReference>
<protein>
    <recommendedName>
        <fullName evidence="1">DH domain-containing protein</fullName>
    </recommendedName>
</protein>
<dbReference type="Proteomes" id="UP000037510">
    <property type="component" value="Unassembled WGS sequence"/>
</dbReference>
<dbReference type="STRING" id="104452.A0A0L7KPG8"/>